<dbReference type="RefSeq" id="WP_169675510.1">
    <property type="nucleotide sequence ID" value="NZ_JABBHF010000009.1"/>
</dbReference>
<sequence>MKKNRLSFTLKKYKKVSLFVLFVFLYFSLQAQRGLQYSPEEIEIWRARAGLVSGQQMYHTKGDVSTNSPGDWSRILADAKSCVNDSDNDRYTNYDDSRGLQSPITELNSPWVPNNTWPDRIPHIDAKEPRPGISGNDYAALSVMHAGFVYLLAGGDDQKVDGISGSEYAHAVKNELVWYAKNPWLDFSNTRRWVPSRSGGFNDRNPGFFIACWLNSMLNAYDYTKSSSVYTSTDRADIEKWLYHAMVFYHSLMYSVMSSPFTNYESGDYGSVTIGGWIDRKLGAAWEGAPYTSYGFNEFFANRSTVNWRFASRAALFLKDHTVYGSKAKDIVKDAHRWFKEWVIYGTYADGTHVDFHRGKPSQPQTGLQYATIAIGAVVDFADAYERVMHNDPSFESFYDWKVVSGSDEYNKYFPAATEERPWRNSLVFSSGSKGLETVISSLLKHFDGSYGRSRKWGNYPINGHSYPNGAFVKIVESERWVSLANLYYKKSDWTTIYTRTQTGTVPYHSNPTKAGSYDINLGSWGSHPGTLFMFGQMEGKVWPYSTEDPGPNPNPDPNTPFIEAEDHYIALVNAGTLGDVASVEQVNSLLSQEKGVKIYDRGDKLRIPFAVEKNGLYNINLRVRVGDRQNAQSYLPNGYKVQIDETLKTYNAIKGISEEDSAFGISYWGSLQFENIELEAGNHTLDVEASQAWGMVDYLEVVNVSNTSGNLVLEAEDIYEPVIDTGTHSSPSVAQDTSPLLSNLKAVKLYDLGDVINLKLEGINAGDYQIRIRVRSGDRSRKDSYFSNGYQVKINNVERAFFGDVESISERDRNFGIAYWGDLVSENSVSLRAGTNSIEIKALKNWALVDKLELIANPDSRVTGLVLDITKPFSLYPVPAKESITIKKRKAEDVIDDVSIYNFLGILIYRSIEAFDVSKTIHTGNMVKGNYIIKLRINGQVITEQFIIE</sequence>
<dbReference type="InterPro" id="IPR026444">
    <property type="entry name" value="Secre_tail"/>
</dbReference>
<evidence type="ECO:0000313" key="3">
    <source>
        <dbReference type="EMBL" id="NMH88983.1"/>
    </source>
</evidence>
<keyword evidence="4" id="KW-1185">Reference proteome</keyword>
<name>A0ABX1S252_9FLAO</name>
<dbReference type="NCBIfam" id="TIGR04183">
    <property type="entry name" value="Por_Secre_tail"/>
    <property type="match status" value="1"/>
</dbReference>
<dbReference type="InterPro" id="IPR008929">
    <property type="entry name" value="Chondroitin_lyas"/>
</dbReference>
<dbReference type="Gene3D" id="2.60.120.260">
    <property type="entry name" value="Galactose-binding domain-like"/>
    <property type="match status" value="2"/>
</dbReference>
<proteinExistence type="predicted"/>
<evidence type="ECO:0000259" key="2">
    <source>
        <dbReference type="Pfam" id="PF18962"/>
    </source>
</evidence>
<dbReference type="SUPFAM" id="SSF48230">
    <property type="entry name" value="Chondroitin AC/alginate lyase"/>
    <property type="match status" value="1"/>
</dbReference>
<dbReference type="Pfam" id="PF18962">
    <property type="entry name" value="Por_Secre_tail"/>
    <property type="match status" value="1"/>
</dbReference>
<accession>A0ABX1S252</accession>
<comment type="caution">
    <text evidence="3">The sequence shown here is derived from an EMBL/GenBank/DDBJ whole genome shotgun (WGS) entry which is preliminary data.</text>
</comment>
<evidence type="ECO:0000256" key="1">
    <source>
        <dbReference type="ARBA" id="ARBA00022729"/>
    </source>
</evidence>
<reference evidence="3 4" key="1">
    <citation type="submission" date="2020-04" db="EMBL/GenBank/DDBJ databases">
        <title>A Flavivirga sp. nov.</title>
        <authorList>
            <person name="Sun X."/>
        </authorList>
    </citation>
    <scope>NUCLEOTIDE SEQUENCE [LARGE SCALE GENOMIC DNA]</scope>
    <source>
        <strain evidence="3 4">Y03</strain>
    </source>
</reference>
<dbReference type="Proteomes" id="UP000746690">
    <property type="component" value="Unassembled WGS sequence"/>
</dbReference>
<evidence type="ECO:0000313" key="4">
    <source>
        <dbReference type="Proteomes" id="UP000746690"/>
    </source>
</evidence>
<feature type="domain" description="Secretion system C-terminal sorting" evidence="2">
    <location>
        <begin position="876"/>
        <end position="949"/>
    </location>
</feature>
<protein>
    <submittedName>
        <fullName evidence="3">T9SS type A sorting domain-containing protein</fullName>
    </submittedName>
</protein>
<keyword evidence="1" id="KW-0732">Signal</keyword>
<organism evidence="3 4">
    <name type="scientific">Flavivirga algicola</name>
    <dbReference type="NCBI Taxonomy" id="2729136"/>
    <lineage>
        <taxon>Bacteria</taxon>
        <taxon>Pseudomonadati</taxon>
        <taxon>Bacteroidota</taxon>
        <taxon>Flavobacteriia</taxon>
        <taxon>Flavobacteriales</taxon>
        <taxon>Flavobacteriaceae</taxon>
        <taxon>Flavivirga</taxon>
    </lineage>
</organism>
<gene>
    <name evidence="3" type="ORF">HHX25_15830</name>
</gene>
<dbReference type="EMBL" id="JABBHF010000009">
    <property type="protein sequence ID" value="NMH88983.1"/>
    <property type="molecule type" value="Genomic_DNA"/>
</dbReference>